<accession>A0ABQ5JWE8</accession>
<evidence type="ECO:0000313" key="2">
    <source>
        <dbReference type="Proteomes" id="UP001057375"/>
    </source>
</evidence>
<name>A0ABQ5JWE8_9EUKA</name>
<feature type="non-terminal residue" evidence="1">
    <location>
        <position position="1"/>
    </location>
</feature>
<protein>
    <submittedName>
        <fullName evidence="1">Uncharacterized protein</fullName>
    </submittedName>
</protein>
<sequence length="502" mass="53581">GTDYSFNTSVSIGFKNSVPIYFANGDDQTQASTVFPITWAGVEVAFPSIPDVAIPEDSITIGTSANYCDVHKIFIDKSTITGLASRPPTFKVTINGKEYSSTAANILIDNYLSVGDNSVSVCLYGICTSASFTLKALPHPTLTLDPDVSSMSIKVNKSGTIKSSLDFPVCATSDDKKAYSVRFTSGSVQSTGSFDLSKISSTATDRMVYVDLLKNGYSTSVRRTIAVTVIDEAFDISLKLLNSYAPTIGQDARIKGTTTKLSECVWYLDDVKSTATVTNNMFSFEVTKEEHEVKLVCKTTGGTEVSTQLTVTASVAPVFPDDFSCTLGSDSVEAGSTVVINCVNPPTTEVQYYRFFSIDANDKKKAVGRSTSPNAILQLSKGTYTFSVVAYGSEVLSTEQALPDTLTLTVTDLTGTAEEKKTKLTTMMTNAAESDVTNITSVMDVADDTDDLSEQEVADVGASGIKNASTYVGTSSSEDMIGLLSRAAELLFDADENALFDT</sequence>
<dbReference type="EMBL" id="BQXS01012098">
    <property type="protein sequence ID" value="GKT19777.1"/>
    <property type="molecule type" value="Genomic_DNA"/>
</dbReference>
<dbReference type="Proteomes" id="UP001057375">
    <property type="component" value="Unassembled WGS sequence"/>
</dbReference>
<organism evidence="1 2">
    <name type="scientific">Aduncisulcus paluster</name>
    <dbReference type="NCBI Taxonomy" id="2918883"/>
    <lineage>
        <taxon>Eukaryota</taxon>
        <taxon>Metamonada</taxon>
        <taxon>Carpediemonas-like organisms</taxon>
        <taxon>Aduncisulcus</taxon>
    </lineage>
</organism>
<feature type="non-terminal residue" evidence="1">
    <location>
        <position position="502"/>
    </location>
</feature>
<evidence type="ECO:0000313" key="1">
    <source>
        <dbReference type="EMBL" id="GKT19777.1"/>
    </source>
</evidence>
<proteinExistence type="predicted"/>
<reference evidence="1" key="1">
    <citation type="submission" date="2022-03" db="EMBL/GenBank/DDBJ databases">
        <title>Draft genome sequence of Aduncisulcus paluster, a free-living microaerophilic Fornicata.</title>
        <authorList>
            <person name="Yuyama I."/>
            <person name="Kume K."/>
            <person name="Tamura T."/>
            <person name="Inagaki Y."/>
            <person name="Hashimoto T."/>
        </authorList>
    </citation>
    <scope>NUCLEOTIDE SEQUENCE</scope>
    <source>
        <strain evidence="1">NY0171</strain>
    </source>
</reference>
<keyword evidence="2" id="KW-1185">Reference proteome</keyword>
<comment type="caution">
    <text evidence="1">The sequence shown here is derived from an EMBL/GenBank/DDBJ whole genome shotgun (WGS) entry which is preliminary data.</text>
</comment>
<gene>
    <name evidence="1" type="ORF">ADUPG1_011569</name>
</gene>